<reference evidence="2" key="1">
    <citation type="submission" date="2017-04" db="EMBL/GenBank/DDBJ databases">
        <title>Population genomics of picophytoplankton unveils novel chromosome hypervariability.</title>
        <authorList>
            <consortium name="DOE Joint Genome Institute"/>
            <person name="Blanc-Mathieu R."/>
            <person name="Krasovec M."/>
            <person name="Hebrard M."/>
            <person name="Yau S."/>
            <person name="Desgranges E."/>
            <person name="Martin J."/>
            <person name="Schackwitz W."/>
            <person name="Kuo A."/>
            <person name="Salin G."/>
            <person name="Donnadieu C."/>
            <person name="Desdevises Y."/>
            <person name="Sanchez-Ferandin S."/>
            <person name="Moreau H."/>
            <person name="Rivals E."/>
            <person name="Grigoriev I.V."/>
            <person name="Grimsley N."/>
            <person name="Eyre-Walker A."/>
            <person name="Piganeau G."/>
        </authorList>
    </citation>
    <scope>NUCLEOTIDE SEQUENCE [LARGE SCALE GENOMIC DNA]</scope>
    <source>
        <strain evidence="2">RCC 1115</strain>
    </source>
</reference>
<sequence>SFRTSGGKSSRESVTRALTTPPKLTHLRPRNLVKRVPLAVAHTSPSAQRTNASLVSSSLTTARGPKSSRASSRASSRVTYAVAIHASGRMRANDPSRASMCGRERICRRCVKKKSYRLLSP</sequence>
<evidence type="ECO:0000256" key="1">
    <source>
        <dbReference type="SAM" id="MobiDB-lite"/>
    </source>
</evidence>
<organism evidence="2">
    <name type="scientific">Ostreococcus tauri</name>
    <name type="common">Marine green alga</name>
    <dbReference type="NCBI Taxonomy" id="70448"/>
    <lineage>
        <taxon>Eukaryota</taxon>
        <taxon>Viridiplantae</taxon>
        <taxon>Chlorophyta</taxon>
        <taxon>Mamiellophyceae</taxon>
        <taxon>Mamiellales</taxon>
        <taxon>Bathycoccaceae</taxon>
        <taxon>Ostreococcus</taxon>
    </lineage>
</organism>
<feature type="compositionally biased region" description="Polar residues" evidence="1">
    <location>
        <begin position="43"/>
        <end position="61"/>
    </location>
</feature>
<feature type="non-terminal residue" evidence="2">
    <location>
        <position position="1"/>
    </location>
</feature>
<dbReference type="EMBL" id="KZ155773">
    <property type="protein sequence ID" value="OUS48682.1"/>
    <property type="molecule type" value="Genomic_DNA"/>
</dbReference>
<accession>A0A1Y5INK9</accession>
<evidence type="ECO:0000313" key="2">
    <source>
        <dbReference type="EMBL" id="OUS48682.1"/>
    </source>
</evidence>
<gene>
    <name evidence="2" type="ORF">BE221DRAFT_68027</name>
</gene>
<proteinExistence type="predicted"/>
<feature type="region of interest" description="Disordered" evidence="1">
    <location>
        <begin position="1"/>
        <end position="27"/>
    </location>
</feature>
<feature type="region of interest" description="Disordered" evidence="1">
    <location>
        <begin position="41"/>
        <end position="75"/>
    </location>
</feature>
<name>A0A1Y5INK9_OSTTA</name>
<dbReference type="AlphaFoldDB" id="A0A1Y5INK9"/>
<dbReference type="Proteomes" id="UP000195557">
    <property type="component" value="Unassembled WGS sequence"/>
</dbReference>
<protein>
    <submittedName>
        <fullName evidence="2">Uncharacterized protein</fullName>
    </submittedName>
</protein>